<gene>
    <name evidence="2" type="ORF">INT76_02280</name>
</gene>
<organism evidence="2 3">
    <name type="scientific">Streptococcus oriscaviae</name>
    <dbReference type="NCBI Taxonomy" id="2781599"/>
    <lineage>
        <taxon>Bacteria</taxon>
        <taxon>Bacillati</taxon>
        <taxon>Bacillota</taxon>
        <taxon>Bacilli</taxon>
        <taxon>Lactobacillales</taxon>
        <taxon>Streptococcaceae</taxon>
        <taxon>Streptococcus</taxon>
    </lineage>
</organism>
<feature type="transmembrane region" description="Helical" evidence="1">
    <location>
        <begin position="176"/>
        <end position="206"/>
    </location>
</feature>
<dbReference type="InterPro" id="IPR008875">
    <property type="entry name" value="TraX"/>
</dbReference>
<dbReference type="EMBL" id="CP073084">
    <property type="protein sequence ID" value="QUE54735.1"/>
    <property type="molecule type" value="Genomic_DNA"/>
</dbReference>
<feature type="transmembrane region" description="Helical" evidence="1">
    <location>
        <begin position="69"/>
        <end position="93"/>
    </location>
</feature>
<dbReference type="RefSeq" id="WP_212571775.1">
    <property type="nucleotide sequence ID" value="NZ_CP073084.1"/>
</dbReference>
<keyword evidence="1" id="KW-0812">Transmembrane</keyword>
<name>A0ABX7YLW8_9STRE</name>
<keyword evidence="3" id="KW-1185">Reference proteome</keyword>
<accession>A0ABX7YLW8</accession>
<keyword evidence="1" id="KW-1133">Transmembrane helix</keyword>
<feature type="transmembrane region" description="Helical" evidence="1">
    <location>
        <begin position="218"/>
        <end position="238"/>
    </location>
</feature>
<sequence>MKNMKLTATQLKFIAIVAMTVDHLAWLLFPGLVKEPLPVLMHLFGRLTAPIMWYFIAEGCYYTKDIDKYFLRLFGFAVISHFAFCFGLGIPYNVFVGSLFNKTSVLFPLAMSVLLIKLFNNTKISNPMKILAIVLLCLVTFVADWSSIALMMPFFLYQHRGNKKQQVLDYLIWISVYALIYIVFIDVFYGVLQFGTLLSLPLLLAYNGERGRSLGSKWIFYYYYPAHLILIGIARMMLYGNIPLVF</sequence>
<protein>
    <submittedName>
        <fullName evidence="2">Conjugal transfer protein TraX</fullName>
    </submittedName>
</protein>
<feature type="transmembrane region" description="Helical" evidence="1">
    <location>
        <begin position="39"/>
        <end position="57"/>
    </location>
</feature>
<feature type="transmembrane region" description="Helical" evidence="1">
    <location>
        <begin position="99"/>
        <end position="119"/>
    </location>
</feature>
<proteinExistence type="predicted"/>
<evidence type="ECO:0000256" key="1">
    <source>
        <dbReference type="SAM" id="Phobius"/>
    </source>
</evidence>
<dbReference type="Proteomes" id="UP000677616">
    <property type="component" value="Chromosome"/>
</dbReference>
<evidence type="ECO:0000313" key="2">
    <source>
        <dbReference type="EMBL" id="QUE54735.1"/>
    </source>
</evidence>
<reference evidence="2 3" key="1">
    <citation type="submission" date="2021-04" db="EMBL/GenBank/DDBJ databases">
        <title>Complete genome sequence of a novel Streptococcus species.</title>
        <authorList>
            <person name="Teng J.L.L."/>
        </authorList>
    </citation>
    <scope>NUCLEOTIDE SEQUENCE [LARGE SCALE GENOMIC DNA]</scope>
    <source>
        <strain evidence="2 3">HKU75</strain>
    </source>
</reference>
<feature type="transmembrane region" description="Helical" evidence="1">
    <location>
        <begin position="131"/>
        <end position="156"/>
    </location>
</feature>
<feature type="transmembrane region" description="Helical" evidence="1">
    <location>
        <begin position="12"/>
        <end position="33"/>
    </location>
</feature>
<evidence type="ECO:0000313" key="3">
    <source>
        <dbReference type="Proteomes" id="UP000677616"/>
    </source>
</evidence>
<keyword evidence="1" id="KW-0472">Membrane</keyword>
<dbReference type="Pfam" id="PF05857">
    <property type="entry name" value="TraX"/>
    <property type="match status" value="1"/>
</dbReference>